<organism evidence="6 7">
    <name type="scientific">Homoserinimonas aerilata</name>
    <dbReference type="NCBI Taxonomy" id="1162970"/>
    <lineage>
        <taxon>Bacteria</taxon>
        <taxon>Bacillati</taxon>
        <taxon>Actinomycetota</taxon>
        <taxon>Actinomycetes</taxon>
        <taxon>Micrococcales</taxon>
        <taxon>Microbacteriaceae</taxon>
        <taxon>Homoserinimonas</taxon>
    </lineage>
</organism>
<dbReference type="PANTHER" id="PTHR30024:SF47">
    <property type="entry name" value="TAURINE-BINDING PERIPLASMIC PROTEIN"/>
    <property type="match status" value="1"/>
</dbReference>
<name>A0A542YFY0_9MICO</name>
<dbReference type="Proteomes" id="UP000317998">
    <property type="component" value="Unassembled WGS sequence"/>
</dbReference>
<dbReference type="AlphaFoldDB" id="A0A542YFY0"/>
<evidence type="ECO:0000256" key="2">
    <source>
        <dbReference type="ARBA" id="ARBA00010742"/>
    </source>
</evidence>
<evidence type="ECO:0000256" key="4">
    <source>
        <dbReference type="SAM" id="SignalP"/>
    </source>
</evidence>
<gene>
    <name evidence="6" type="ORF">FB562_0029</name>
</gene>
<sequence>MKKQMLAGIVAASLFAVALTGCSDEGANAGSGPNDVTIGVIPGADLAPLYLGLDQGFFAEEGITLRINSLASKTSGIITAVAEGNYDFGYSDALSLLTALEAKQPVSVIGGAASTSGDTSFDYAAIIVGKDSPITNLADLTSHSVGIDSLRTTNDLLVRNAIDAAGGSSASIELKEVAFIDAVQAISEGTVDAALVVEPFATEARMSGMRVLSYPYAEFDPALTVSAYFTSSAIAKDDPELVERFTAALTKSIDYAEASDYDVRDNINTYIGAGADVRSRLALPVFSQTIDRGAADKLVAAATKYGMLREQPDLDSILP</sequence>
<accession>A0A542YFY0</accession>
<dbReference type="Pfam" id="PF09084">
    <property type="entry name" value="NMT1"/>
    <property type="match status" value="1"/>
</dbReference>
<dbReference type="GO" id="GO:0042597">
    <property type="term" value="C:periplasmic space"/>
    <property type="evidence" value="ECO:0007669"/>
    <property type="project" value="UniProtKB-SubCell"/>
</dbReference>
<dbReference type="PANTHER" id="PTHR30024">
    <property type="entry name" value="ALIPHATIC SULFONATES-BINDING PROTEIN-RELATED"/>
    <property type="match status" value="1"/>
</dbReference>
<reference evidence="6 7" key="1">
    <citation type="submission" date="2019-06" db="EMBL/GenBank/DDBJ databases">
        <title>Sequencing the genomes of 1000 actinobacteria strains.</title>
        <authorList>
            <person name="Klenk H.-P."/>
        </authorList>
    </citation>
    <scope>NUCLEOTIDE SEQUENCE [LARGE SCALE GENOMIC DNA]</scope>
    <source>
        <strain evidence="6 7">DSM 26477</strain>
    </source>
</reference>
<evidence type="ECO:0000313" key="7">
    <source>
        <dbReference type="Proteomes" id="UP000317998"/>
    </source>
</evidence>
<comment type="similarity">
    <text evidence="2">Belongs to the bacterial solute-binding protein SsuA/TauA family.</text>
</comment>
<comment type="subcellular location">
    <subcellularLocation>
        <location evidence="1">Periplasm</location>
    </subcellularLocation>
</comment>
<feature type="signal peptide" evidence="4">
    <location>
        <begin position="1"/>
        <end position="18"/>
    </location>
</feature>
<evidence type="ECO:0000313" key="6">
    <source>
        <dbReference type="EMBL" id="TQL46988.1"/>
    </source>
</evidence>
<keyword evidence="3 4" id="KW-0732">Signal</keyword>
<feature type="domain" description="SsuA/THI5-like" evidence="5">
    <location>
        <begin position="45"/>
        <end position="257"/>
    </location>
</feature>
<evidence type="ECO:0000256" key="1">
    <source>
        <dbReference type="ARBA" id="ARBA00004418"/>
    </source>
</evidence>
<dbReference type="OrthoDB" id="7808807at2"/>
<dbReference type="PROSITE" id="PS51257">
    <property type="entry name" value="PROKAR_LIPOPROTEIN"/>
    <property type="match status" value="1"/>
</dbReference>
<dbReference type="RefSeq" id="WP_141879290.1">
    <property type="nucleotide sequence ID" value="NZ_VFOM01000001.1"/>
</dbReference>
<dbReference type="InterPro" id="IPR015168">
    <property type="entry name" value="SsuA/THI5"/>
</dbReference>
<keyword evidence="7" id="KW-1185">Reference proteome</keyword>
<comment type="caution">
    <text evidence="6">The sequence shown here is derived from an EMBL/GenBank/DDBJ whole genome shotgun (WGS) entry which is preliminary data.</text>
</comment>
<protein>
    <submittedName>
        <fullName evidence="6">NitT/TauT family transport system substrate-binding protein</fullName>
    </submittedName>
</protein>
<feature type="chain" id="PRO_5039480063" evidence="4">
    <location>
        <begin position="19"/>
        <end position="319"/>
    </location>
</feature>
<evidence type="ECO:0000256" key="3">
    <source>
        <dbReference type="ARBA" id="ARBA00022729"/>
    </source>
</evidence>
<dbReference type="Gene3D" id="3.40.190.10">
    <property type="entry name" value="Periplasmic binding protein-like II"/>
    <property type="match status" value="2"/>
</dbReference>
<proteinExistence type="inferred from homology"/>
<dbReference type="EMBL" id="VFOM01000001">
    <property type="protein sequence ID" value="TQL46988.1"/>
    <property type="molecule type" value="Genomic_DNA"/>
</dbReference>
<dbReference type="SUPFAM" id="SSF53850">
    <property type="entry name" value="Periplasmic binding protein-like II"/>
    <property type="match status" value="1"/>
</dbReference>
<evidence type="ECO:0000259" key="5">
    <source>
        <dbReference type="Pfam" id="PF09084"/>
    </source>
</evidence>